<reference evidence="7" key="1">
    <citation type="submission" date="2019-12" db="EMBL/GenBank/DDBJ databases">
        <title>High-Quality draft genome sequences of three cyanobacteria isolated from the limestone walls of the Old Cathedral of Coimbra.</title>
        <authorList>
            <person name="Tiago I."/>
            <person name="Soares F."/>
            <person name="Portugal A."/>
        </authorList>
    </citation>
    <scope>NUCLEOTIDE SEQUENCE [LARGE SCALE GENOMIC DNA]</scope>
    <source>
        <strain evidence="7">C</strain>
    </source>
</reference>
<dbReference type="PANTHER" id="PTHR10057">
    <property type="entry name" value="PERIPHERAL-TYPE BENZODIAZEPINE RECEPTOR"/>
    <property type="match status" value="1"/>
</dbReference>
<dbReference type="PANTHER" id="PTHR10057:SF0">
    <property type="entry name" value="TRANSLOCATOR PROTEIN"/>
    <property type="match status" value="1"/>
</dbReference>
<dbReference type="AlphaFoldDB" id="A0A8K2ANE0"/>
<evidence type="ECO:0000256" key="1">
    <source>
        <dbReference type="ARBA" id="ARBA00004141"/>
    </source>
</evidence>
<comment type="similarity">
    <text evidence="2">Belongs to the TspO/BZRP family.</text>
</comment>
<dbReference type="RefSeq" id="WP_161824034.1">
    <property type="nucleotide sequence ID" value="NZ_WVIC01000004.1"/>
</dbReference>
<dbReference type="EMBL" id="WVIC01000004">
    <property type="protein sequence ID" value="NCJ05568.1"/>
    <property type="molecule type" value="Genomic_DNA"/>
</dbReference>
<evidence type="ECO:0000256" key="3">
    <source>
        <dbReference type="ARBA" id="ARBA00022692"/>
    </source>
</evidence>
<feature type="transmembrane region" description="Helical" evidence="6">
    <location>
        <begin position="71"/>
        <end position="90"/>
    </location>
</feature>
<feature type="transmembrane region" description="Helical" evidence="6">
    <location>
        <begin position="6"/>
        <end position="23"/>
    </location>
</feature>
<dbReference type="GO" id="GO:0033013">
    <property type="term" value="P:tetrapyrrole metabolic process"/>
    <property type="evidence" value="ECO:0007669"/>
    <property type="project" value="UniProtKB-ARBA"/>
</dbReference>
<evidence type="ECO:0000313" key="7">
    <source>
        <dbReference type="EMBL" id="NCJ05568.1"/>
    </source>
</evidence>
<keyword evidence="3 6" id="KW-0812">Transmembrane</keyword>
<evidence type="ECO:0000256" key="2">
    <source>
        <dbReference type="ARBA" id="ARBA00007524"/>
    </source>
</evidence>
<proteinExistence type="inferred from homology"/>
<dbReference type="InterPro" id="IPR004307">
    <property type="entry name" value="TspO_MBR"/>
</dbReference>
<evidence type="ECO:0000313" key="8">
    <source>
        <dbReference type="Proteomes" id="UP000607397"/>
    </source>
</evidence>
<keyword evidence="4 6" id="KW-1133">Transmembrane helix</keyword>
<evidence type="ECO:0000256" key="4">
    <source>
        <dbReference type="ARBA" id="ARBA00022989"/>
    </source>
</evidence>
<keyword evidence="8" id="KW-1185">Reference proteome</keyword>
<gene>
    <name evidence="7" type="ORF">GS597_03395</name>
</gene>
<comment type="caution">
    <text evidence="7">The sequence shown here is derived from an EMBL/GenBank/DDBJ whole genome shotgun (WGS) entry which is preliminary data.</text>
</comment>
<dbReference type="CDD" id="cd15904">
    <property type="entry name" value="TSPO_MBR"/>
    <property type="match status" value="1"/>
</dbReference>
<dbReference type="InterPro" id="IPR038330">
    <property type="entry name" value="TspO/MBR-related_sf"/>
</dbReference>
<dbReference type="GO" id="GO:0016020">
    <property type="term" value="C:membrane"/>
    <property type="evidence" value="ECO:0007669"/>
    <property type="project" value="UniProtKB-SubCell"/>
</dbReference>
<evidence type="ECO:0000256" key="6">
    <source>
        <dbReference type="SAM" id="Phobius"/>
    </source>
</evidence>
<keyword evidence="5 6" id="KW-0472">Membrane</keyword>
<comment type="subcellular location">
    <subcellularLocation>
        <location evidence="1">Membrane</location>
        <topology evidence="1">Multi-pass membrane protein</topology>
    </subcellularLocation>
</comment>
<dbReference type="Proteomes" id="UP000607397">
    <property type="component" value="Unassembled WGS sequence"/>
</dbReference>
<dbReference type="Pfam" id="PF03073">
    <property type="entry name" value="TspO_MBR"/>
    <property type="match status" value="1"/>
</dbReference>
<feature type="transmembrane region" description="Helical" evidence="6">
    <location>
        <begin position="44"/>
        <end position="65"/>
    </location>
</feature>
<dbReference type="Gene3D" id="1.20.1260.100">
    <property type="entry name" value="TspO/MBR protein"/>
    <property type="match status" value="1"/>
</dbReference>
<evidence type="ECO:0000256" key="5">
    <source>
        <dbReference type="ARBA" id="ARBA00023136"/>
    </source>
</evidence>
<protein>
    <submittedName>
        <fullName evidence="7">TspO protein</fullName>
    </submittedName>
</protein>
<sequence>MIPSWLVIGGVTLGVALLGSRLQNSRDLRWFMRLRRPRWLTFEGLIPVIWIGVFICGAGSAVLVWEASRSWGLMIGYLLLELLVLAYTPVMSKLRSLRLGTWIGALGFGVGCVLAAQVWFVSVPAFGLLGPYLLWSPVGTFVTWQMMQINSLDV</sequence>
<name>A0A8K2ANE0_9CYAN</name>
<organism evidence="7 8">
    <name type="scientific">Petrachloros mirabilis ULC683</name>
    <dbReference type="NCBI Taxonomy" id="2781853"/>
    <lineage>
        <taxon>Bacteria</taxon>
        <taxon>Bacillati</taxon>
        <taxon>Cyanobacteriota</taxon>
        <taxon>Cyanophyceae</taxon>
        <taxon>Synechococcales</taxon>
        <taxon>Petrachlorosaceae</taxon>
        <taxon>Petrachloros</taxon>
        <taxon>Petrachloros mirabilis</taxon>
    </lineage>
</organism>
<feature type="transmembrane region" description="Helical" evidence="6">
    <location>
        <begin position="126"/>
        <end position="144"/>
    </location>
</feature>
<feature type="transmembrane region" description="Helical" evidence="6">
    <location>
        <begin position="102"/>
        <end position="120"/>
    </location>
</feature>
<accession>A0A8K2ANE0</accession>